<gene>
    <name evidence="3" type="ORF">FPZ11_05460</name>
</gene>
<organism evidence="3 4">
    <name type="scientific">Humibacter ginsenosidimutans</name>
    <dbReference type="NCBI Taxonomy" id="2599293"/>
    <lineage>
        <taxon>Bacteria</taxon>
        <taxon>Bacillati</taxon>
        <taxon>Actinomycetota</taxon>
        <taxon>Actinomycetes</taxon>
        <taxon>Micrococcales</taxon>
        <taxon>Microbacteriaceae</taxon>
        <taxon>Humibacter</taxon>
    </lineage>
</organism>
<feature type="transmembrane region" description="Helical" evidence="1">
    <location>
        <begin position="49"/>
        <end position="72"/>
    </location>
</feature>
<dbReference type="OrthoDB" id="3826566at2"/>
<protein>
    <submittedName>
        <fullName evidence="3">Pilus assembly protein</fullName>
    </submittedName>
</protein>
<keyword evidence="1" id="KW-1133">Transmembrane helix</keyword>
<keyword evidence="4" id="KW-1185">Reference proteome</keyword>
<feature type="domain" description="TadE-like" evidence="2">
    <location>
        <begin position="43"/>
        <end position="84"/>
    </location>
</feature>
<keyword evidence="1" id="KW-0472">Membrane</keyword>
<dbReference type="Proteomes" id="UP000320216">
    <property type="component" value="Chromosome"/>
</dbReference>
<evidence type="ECO:0000259" key="2">
    <source>
        <dbReference type="Pfam" id="PF07811"/>
    </source>
</evidence>
<accession>A0A5B8M0T6</accession>
<dbReference type="InterPro" id="IPR012495">
    <property type="entry name" value="TadE-like_dom"/>
</dbReference>
<dbReference type="Pfam" id="PF07811">
    <property type="entry name" value="TadE"/>
    <property type="match status" value="1"/>
</dbReference>
<dbReference type="EMBL" id="CP042305">
    <property type="protein sequence ID" value="QDZ14287.1"/>
    <property type="molecule type" value="Genomic_DNA"/>
</dbReference>
<name>A0A5B8M0T6_9MICO</name>
<sequence length="162" mass="16895">MRVSGVDPVRRVLRDGVVGPRSVTAPRGTAARSVRAGLGDERGSAPAEFAMVGALLTVLTLAVLQLGLSLLVRNTLIDSAAEGAHIAALADNTLADGEQRTRELISSAIGDEYAHDVTAAVVRYRGTAAVEVTVRAPLPLLGLFGPDRVVEVSGHAPRETLR</sequence>
<dbReference type="AlphaFoldDB" id="A0A5B8M0T6"/>
<evidence type="ECO:0000313" key="4">
    <source>
        <dbReference type="Proteomes" id="UP000320216"/>
    </source>
</evidence>
<proteinExistence type="predicted"/>
<reference evidence="3 4" key="1">
    <citation type="submission" date="2019-07" db="EMBL/GenBank/DDBJ databases">
        <title>Full genome sequence of Humibacter sp. WJ7-1.</title>
        <authorList>
            <person name="Im W.-T."/>
        </authorList>
    </citation>
    <scope>NUCLEOTIDE SEQUENCE [LARGE SCALE GENOMIC DNA]</scope>
    <source>
        <strain evidence="3 4">WJ7-1</strain>
    </source>
</reference>
<evidence type="ECO:0000256" key="1">
    <source>
        <dbReference type="SAM" id="Phobius"/>
    </source>
</evidence>
<dbReference type="KEGG" id="huw:FPZ11_05460"/>
<dbReference type="RefSeq" id="WP_146319034.1">
    <property type="nucleotide sequence ID" value="NZ_CP042305.1"/>
</dbReference>
<evidence type="ECO:0000313" key="3">
    <source>
        <dbReference type="EMBL" id="QDZ14287.1"/>
    </source>
</evidence>
<keyword evidence="1" id="KW-0812">Transmembrane</keyword>